<dbReference type="AlphaFoldDB" id="A0A2S9I3J3"/>
<evidence type="ECO:0000313" key="2">
    <source>
        <dbReference type="Proteomes" id="UP000239181"/>
    </source>
</evidence>
<dbReference type="EMBL" id="PDET01000036">
    <property type="protein sequence ID" value="PRD12362.1"/>
    <property type="molecule type" value="Genomic_DNA"/>
</dbReference>
<gene>
    <name evidence="1" type="ORF">CQW29_26780</name>
</gene>
<protein>
    <submittedName>
        <fullName evidence="1">Phage tail protein</fullName>
    </submittedName>
</protein>
<evidence type="ECO:0000313" key="1">
    <source>
        <dbReference type="EMBL" id="PRD12362.1"/>
    </source>
</evidence>
<comment type="caution">
    <text evidence="1">The sequence shown here is derived from an EMBL/GenBank/DDBJ whole genome shotgun (WGS) entry which is preliminary data.</text>
</comment>
<reference evidence="1 2" key="1">
    <citation type="submission" date="2017-10" db="EMBL/GenBank/DDBJ databases">
        <title>Draft genome of two endophytic bacteria isolated from 'guarana' Paullinia cupana (Mart.) Ducke.</title>
        <authorList>
            <person name="Siqueira K.A."/>
            <person name="Liotti R.G."/>
            <person name="Mendes T.A."/>
            <person name="Soares M.A."/>
        </authorList>
    </citation>
    <scope>NUCLEOTIDE SEQUENCE [LARGE SCALE GENOMIC DNA]</scope>
    <source>
        <strain evidence="1 2">342</strain>
    </source>
</reference>
<keyword evidence="2" id="KW-1185">Reference proteome</keyword>
<dbReference type="Proteomes" id="UP000239181">
    <property type="component" value="Unassembled WGS sequence"/>
</dbReference>
<feature type="non-terminal residue" evidence="1">
    <location>
        <position position="1"/>
    </location>
</feature>
<proteinExistence type="predicted"/>
<name>A0A2S9I3J3_9GAMM</name>
<organism evidence="1 2">
    <name type="scientific">Pantoea coffeiphila</name>
    <dbReference type="NCBI Taxonomy" id="1465635"/>
    <lineage>
        <taxon>Bacteria</taxon>
        <taxon>Pseudomonadati</taxon>
        <taxon>Pseudomonadota</taxon>
        <taxon>Gammaproteobacteria</taxon>
        <taxon>Enterobacterales</taxon>
        <taxon>Erwiniaceae</taxon>
        <taxon>Pantoea</taxon>
    </lineage>
</organism>
<sequence length="220" mass="23977">VILATLSELNRARDDAKDYADEVAGELDASLKTLISEAVSEAITAAKRDFWEEENPRGTVRFFAQKMDPNELYPWSTWVYTGENKSIRISKADGSNVGQTGGSDTVTIKRENLPAETLDVSGKAASAELNNVETTEAGGAEFNVYRFGVDGRENSRGKFSLDDVEMGDIPVPVEIQPHKHTISLTVPERDVSGKTEALGQGKTISVVEAHTLLMCWARTA</sequence>
<accession>A0A2S9I3J3</accession>